<evidence type="ECO:0000256" key="2">
    <source>
        <dbReference type="SAM" id="Phobius"/>
    </source>
</evidence>
<evidence type="ECO:0000313" key="4">
    <source>
        <dbReference type="Proteomes" id="UP000215332"/>
    </source>
</evidence>
<dbReference type="EMBL" id="LT906441">
    <property type="protein sequence ID" value="SNV37521.1"/>
    <property type="molecule type" value="Genomic_DNA"/>
</dbReference>
<gene>
    <name evidence="3" type="ORF">SAMEA4412665_01533</name>
</gene>
<feature type="transmembrane region" description="Helical" evidence="2">
    <location>
        <begin position="77"/>
        <end position="100"/>
    </location>
</feature>
<feature type="compositionally biased region" description="Low complexity" evidence="1">
    <location>
        <begin position="144"/>
        <end position="153"/>
    </location>
</feature>
<keyword evidence="2" id="KW-0812">Transmembrane</keyword>
<keyword evidence="2" id="KW-0472">Membrane</keyword>
<keyword evidence="2" id="KW-1133">Transmembrane helix</keyword>
<feature type="compositionally biased region" description="Basic and acidic residues" evidence="1">
    <location>
        <begin position="103"/>
        <end position="117"/>
    </location>
</feature>
<dbReference type="RefSeq" id="WP_065860543.1">
    <property type="nucleotide sequence ID" value="NZ_LT906441.1"/>
</dbReference>
<dbReference type="Proteomes" id="UP000215332">
    <property type="component" value="Chromosome 1"/>
</dbReference>
<reference evidence="3 4" key="1">
    <citation type="submission" date="2017-06" db="EMBL/GenBank/DDBJ databases">
        <authorList>
            <consortium name="Pathogen Informatics"/>
        </authorList>
    </citation>
    <scope>NUCLEOTIDE SEQUENCE [LARGE SCALE GENOMIC DNA]</scope>
    <source>
        <strain evidence="3 4">NCTC11865</strain>
    </source>
</reference>
<sequence>MDETSIVILVTIITTVLPVLWAVFGWLARRSWRPVLRGLGLALVPIGLLVTGLMRLLVRALTLVVSWFAHTQMTTTIWTGVIVAAIGLLTWIGAGFMTPLTREEARQRRAEHRERRAAGAAGKPAAPTSRASQASQARTDKAPRTAPAASRRSGMSPEDEELEKILKDRGI</sequence>
<dbReference type="AlphaFoldDB" id="A0A239WSQ1"/>
<protein>
    <recommendedName>
        <fullName evidence="5">Cellulose synthase</fullName>
    </recommendedName>
</protein>
<accession>A0A239WSQ1</accession>
<feature type="transmembrane region" description="Helical" evidence="2">
    <location>
        <begin position="39"/>
        <end position="57"/>
    </location>
</feature>
<feature type="region of interest" description="Disordered" evidence="1">
    <location>
        <begin position="103"/>
        <end position="171"/>
    </location>
</feature>
<organism evidence="3 4">
    <name type="scientific">Cutibacterium granulosum</name>
    <dbReference type="NCBI Taxonomy" id="33011"/>
    <lineage>
        <taxon>Bacteria</taxon>
        <taxon>Bacillati</taxon>
        <taxon>Actinomycetota</taxon>
        <taxon>Actinomycetes</taxon>
        <taxon>Propionibacteriales</taxon>
        <taxon>Propionibacteriaceae</taxon>
        <taxon>Cutibacterium</taxon>
    </lineage>
</organism>
<evidence type="ECO:0008006" key="5">
    <source>
        <dbReference type="Google" id="ProtNLM"/>
    </source>
</evidence>
<proteinExistence type="predicted"/>
<name>A0A239WSQ1_9ACTN</name>
<evidence type="ECO:0000313" key="3">
    <source>
        <dbReference type="EMBL" id="SNV37521.1"/>
    </source>
</evidence>
<feature type="transmembrane region" description="Helical" evidence="2">
    <location>
        <begin position="6"/>
        <end position="27"/>
    </location>
</feature>
<evidence type="ECO:0000256" key="1">
    <source>
        <dbReference type="SAM" id="MobiDB-lite"/>
    </source>
</evidence>
<dbReference type="KEGG" id="cgrn:4412665_01533"/>